<keyword evidence="3" id="KW-0813">Transport</keyword>
<dbReference type="GO" id="GO:0022857">
    <property type="term" value="F:transmembrane transporter activity"/>
    <property type="evidence" value="ECO:0007669"/>
    <property type="project" value="InterPro"/>
</dbReference>
<dbReference type="PROSITE" id="PS50850">
    <property type="entry name" value="MFS"/>
    <property type="match status" value="1"/>
</dbReference>
<dbReference type="GO" id="GO:0016020">
    <property type="term" value="C:membrane"/>
    <property type="evidence" value="ECO:0007669"/>
    <property type="project" value="UniProtKB-SubCell"/>
</dbReference>
<dbReference type="OrthoDB" id="3936150at2759"/>
<evidence type="ECO:0000256" key="6">
    <source>
        <dbReference type="ARBA" id="ARBA00023136"/>
    </source>
</evidence>
<comment type="subcellular location">
    <subcellularLocation>
        <location evidence="1">Membrane</location>
        <topology evidence="1">Multi-pass membrane protein</topology>
    </subcellularLocation>
</comment>
<sequence>MSDAKKFNIDEKFTLEKNELYSLLSINNKDEKPSTFEEAVRKTGFGKFNIALMVFTFCGIFSPMFETTTMSYIFASAQCDLNLSLQDKGYLNSAVYAGMISSSFIWGFLLDTFGRRKLMVCGYFLDATFVFISAFSQSFTMLILCKFLGGIIINGPFSAMTAYLSEFHSSLYRSRIQLVNGSLTSMAQIVLPLLAWGILPLPIHWTPFSGSNEMHSWNLFLLITGLCPFISGIIFFFLPESPKYLMTSGENDKAMKVLQRVYSWNTGNPPESYPVKELIQEIQVIDNDDEDGSVIDYRSKLHAVNEGLQNLTPLFKSPYIGKFLLIAIIEVMFLTSLNMLRLWTPQLFQALEDYKMENNGSTSDLCTMLEVLKPKSAADTCIPQNVGKPSVYINSILVASLAITCYIVTGSVIHVMGKKKMLLILAAIGSVSCISLYYAKGVIITTMLTALFISCGNVGGNIVLAVAIDVFPTSLRAFAVSLIMAIARCGIMSGNVIFPMLLKAGCAPPFFVVGGAIAVGGLLTLLLPNTENKPLQ</sequence>
<evidence type="ECO:0000256" key="1">
    <source>
        <dbReference type="ARBA" id="ARBA00004141"/>
    </source>
</evidence>
<dbReference type="PANTHER" id="PTHR23511:SF36">
    <property type="entry name" value="EG:BACR7A4.13 PROTEIN-RELATED"/>
    <property type="match status" value="1"/>
</dbReference>
<dbReference type="FunFam" id="1.20.1250.20:FF:000232">
    <property type="entry name" value="Organic cation/carnitine transporter 7"/>
    <property type="match status" value="1"/>
</dbReference>
<feature type="transmembrane region" description="Helical" evidence="7">
    <location>
        <begin position="141"/>
        <end position="164"/>
    </location>
</feature>
<evidence type="ECO:0000256" key="2">
    <source>
        <dbReference type="ARBA" id="ARBA00008335"/>
    </source>
</evidence>
<reference evidence="9" key="1">
    <citation type="submission" date="2022-01" db="EMBL/GenBank/DDBJ databases">
        <authorList>
            <person name="King R."/>
        </authorList>
    </citation>
    <scope>NUCLEOTIDE SEQUENCE</scope>
</reference>
<dbReference type="InterPro" id="IPR011701">
    <property type="entry name" value="MFS"/>
</dbReference>
<keyword evidence="4 7" id="KW-0812">Transmembrane</keyword>
<feature type="transmembrane region" description="Helical" evidence="7">
    <location>
        <begin position="50"/>
        <end position="74"/>
    </location>
</feature>
<dbReference type="EMBL" id="OV651817">
    <property type="protein sequence ID" value="CAH1111072.1"/>
    <property type="molecule type" value="Genomic_DNA"/>
</dbReference>
<dbReference type="Pfam" id="PF00083">
    <property type="entry name" value="Sugar_tr"/>
    <property type="match status" value="1"/>
</dbReference>
<accession>A0A9P0CXB3</accession>
<feature type="transmembrane region" description="Helical" evidence="7">
    <location>
        <begin position="391"/>
        <end position="409"/>
    </location>
</feature>
<feature type="domain" description="Major facilitator superfamily (MFS) profile" evidence="8">
    <location>
        <begin position="52"/>
        <end position="532"/>
    </location>
</feature>
<keyword evidence="5 7" id="KW-1133">Transmembrane helix</keyword>
<keyword evidence="10" id="KW-1185">Reference proteome</keyword>
<evidence type="ECO:0000313" key="9">
    <source>
        <dbReference type="EMBL" id="CAH1111072.1"/>
    </source>
</evidence>
<feature type="transmembrane region" description="Helical" evidence="7">
    <location>
        <begin position="421"/>
        <end position="439"/>
    </location>
</feature>
<evidence type="ECO:0000256" key="5">
    <source>
        <dbReference type="ARBA" id="ARBA00022989"/>
    </source>
</evidence>
<feature type="transmembrane region" description="Helical" evidence="7">
    <location>
        <begin position="219"/>
        <end position="238"/>
    </location>
</feature>
<dbReference type="InterPro" id="IPR020846">
    <property type="entry name" value="MFS_dom"/>
</dbReference>
<dbReference type="PANTHER" id="PTHR23511">
    <property type="entry name" value="SYNAPTIC VESICLE GLYCOPROTEIN 2"/>
    <property type="match status" value="1"/>
</dbReference>
<dbReference type="Gene3D" id="1.20.1250.20">
    <property type="entry name" value="MFS general substrate transporter like domains"/>
    <property type="match status" value="1"/>
</dbReference>
<dbReference type="InterPro" id="IPR005828">
    <property type="entry name" value="MFS_sugar_transport-like"/>
</dbReference>
<feature type="transmembrane region" description="Helical" evidence="7">
    <location>
        <begin position="323"/>
        <end position="343"/>
    </location>
</feature>
<gene>
    <name evidence="9" type="ORF">PSYICH_LOCUS11617</name>
</gene>
<feature type="transmembrane region" description="Helical" evidence="7">
    <location>
        <begin position="478"/>
        <end position="498"/>
    </location>
</feature>
<dbReference type="Proteomes" id="UP001153636">
    <property type="component" value="Chromosome 5"/>
</dbReference>
<dbReference type="InterPro" id="IPR036259">
    <property type="entry name" value="MFS_trans_sf"/>
</dbReference>
<feature type="transmembrane region" description="Helical" evidence="7">
    <location>
        <begin position="118"/>
        <end position="135"/>
    </location>
</feature>
<evidence type="ECO:0000259" key="8">
    <source>
        <dbReference type="PROSITE" id="PS50850"/>
    </source>
</evidence>
<organism evidence="9 10">
    <name type="scientific">Psylliodes chrysocephalus</name>
    <dbReference type="NCBI Taxonomy" id="3402493"/>
    <lineage>
        <taxon>Eukaryota</taxon>
        <taxon>Metazoa</taxon>
        <taxon>Ecdysozoa</taxon>
        <taxon>Arthropoda</taxon>
        <taxon>Hexapoda</taxon>
        <taxon>Insecta</taxon>
        <taxon>Pterygota</taxon>
        <taxon>Neoptera</taxon>
        <taxon>Endopterygota</taxon>
        <taxon>Coleoptera</taxon>
        <taxon>Polyphaga</taxon>
        <taxon>Cucujiformia</taxon>
        <taxon>Chrysomeloidea</taxon>
        <taxon>Chrysomelidae</taxon>
        <taxon>Galerucinae</taxon>
        <taxon>Alticini</taxon>
        <taxon>Psylliodes</taxon>
    </lineage>
</organism>
<comment type="similarity">
    <text evidence="2">Belongs to the major facilitator superfamily.</text>
</comment>
<dbReference type="AlphaFoldDB" id="A0A9P0CXB3"/>
<evidence type="ECO:0000313" key="10">
    <source>
        <dbReference type="Proteomes" id="UP001153636"/>
    </source>
</evidence>
<feature type="transmembrane region" description="Helical" evidence="7">
    <location>
        <begin position="94"/>
        <end position="111"/>
    </location>
</feature>
<evidence type="ECO:0000256" key="3">
    <source>
        <dbReference type="ARBA" id="ARBA00022448"/>
    </source>
</evidence>
<feature type="transmembrane region" description="Helical" evidence="7">
    <location>
        <begin position="451"/>
        <end position="471"/>
    </location>
</feature>
<keyword evidence="6 7" id="KW-0472">Membrane</keyword>
<feature type="transmembrane region" description="Helical" evidence="7">
    <location>
        <begin position="510"/>
        <end position="527"/>
    </location>
</feature>
<protein>
    <recommendedName>
        <fullName evidence="8">Major facilitator superfamily (MFS) profile domain-containing protein</fullName>
    </recommendedName>
</protein>
<evidence type="ECO:0000256" key="7">
    <source>
        <dbReference type="SAM" id="Phobius"/>
    </source>
</evidence>
<feature type="transmembrane region" description="Helical" evidence="7">
    <location>
        <begin position="176"/>
        <end position="199"/>
    </location>
</feature>
<dbReference type="SUPFAM" id="SSF103473">
    <property type="entry name" value="MFS general substrate transporter"/>
    <property type="match status" value="1"/>
</dbReference>
<proteinExistence type="inferred from homology"/>
<dbReference type="Pfam" id="PF07690">
    <property type="entry name" value="MFS_1"/>
    <property type="match status" value="1"/>
</dbReference>
<evidence type="ECO:0000256" key="4">
    <source>
        <dbReference type="ARBA" id="ARBA00022692"/>
    </source>
</evidence>
<name>A0A9P0CXB3_9CUCU</name>